<dbReference type="PRINTS" id="PR00060">
    <property type="entry name" value="RIBOSOMALL16"/>
</dbReference>
<dbReference type="SUPFAM" id="SSF54686">
    <property type="entry name" value="Ribosomal protein L16p/L10e"/>
    <property type="match status" value="1"/>
</dbReference>
<comment type="similarity">
    <text evidence="2 8">Belongs to the universal ribosomal protein uL16 family.</text>
</comment>
<evidence type="ECO:0000256" key="2">
    <source>
        <dbReference type="ARBA" id="ARBA00008931"/>
    </source>
</evidence>
<evidence type="ECO:0000256" key="4">
    <source>
        <dbReference type="ARBA" id="ARBA00023128"/>
    </source>
</evidence>
<gene>
    <name evidence="9" type="primary">rpl16</name>
</gene>
<evidence type="ECO:0000256" key="7">
    <source>
        <dbReference type="ARBA" id="ARBA00042582"/>
    </source>
</evidence>
<dbReference type="Pfam" id="PF00252">
    <property type="entry name" value="Ribosomal_L16"/>
    <property type="match status" value="1"/>
</dbReference>
<keyword evidence="4 9" id="KW-0496">Mitochondrion</keyword>
<evidence type="ECO:0000256" key="6">
    <source>
        <dbReference type="ARBA" id="ARBA00035302"/>
    </source>
</evidence>
<dbReference type="Gene3D" id="3.90.1170.10">
    <property type="entry name" value="Ribosomal protein L10e/L16"/>
    <property type="match status" value="1"/>
</dbReference>
<dbReference type="InterPro" id="IPR047873">
    <property type="entry name" value="Ribosomal_uL16"/>
</dbReference>
<dbReference type="EMBL" id="MH917293">
    <property type="protein sequence ID" value="QES94802.1"/>
    <property type="molecule type" value="Genomic_DNA"/>
</dbReference>
<sequence length="137" mass="15576">MYSPKRTKFRKYQKGRTGGIKPNQTDLKFGKYGLKSLESGHISARTIEAVRRVMTRKFKRTGQIWIRVFPDLPITNKPAEVRMGKGKGSVSYWVCSIQSGQILYEMDGIPFQLAKTGSQLAYQKLPLKTEFVSLNSV</sequence>
<name>A0A5J6DTL9_9CHLO</name>
<organism evidence="9">
    <name type="scientific">Trebouxia lynnae</name>
    <dbReference type="NCBI Taxonomy" id="1825957"/>
    <lineage>
        <taxon>Eukaryota</taxon>
        <taxon>Viridiplantae</taxon>
        <taxon>Chlorophyta</taxon>
        <taxon>core chlorophytes</taxon>
        <taxon>Trebouxiophyceae</taxon>
        <taxon>Trebouxiales</taxon>
        <taxon>Trebouxiaceae</taxon>
        <taxon>Trebouxia</taxon>
    </lineage>
</organism>
<keyword evidence="5 8" id="KW-0687">Ribonucleoprotein</keyword>
<dbReference type="FunFam" id="3.90.1170.10:FF:000001">
    <property type="entry name" value="50S ribosomal protein L16"/>
    <property type="match status" value="1"/>
</dbReference>
<evidence type="ECO:0000313" key="9">
    <source>
        <dbReference type="EMBL" id="QES94802.1"/>
    </source>
</evidence>
<evidence type="ECO:0000256" key="5">
    <source>
        <dbReference type="ARBA" id="ARBA00023274"/>
    </source>
</evidence>
<dbReference type="PROSITE" id="PS00701">
    <property type="entry name" value="RIBOSOMAL_L16_2"/>
    <property type="match status" value="1"/>
</dbReference>
<reference evidence="9" key="1">
    <citation type="journal article" date="2019" name="Sci. Rep.">
        <title>Dynamic evolution of mitochondrial genomes in Trebouxiophyceae, including the first completely assembled mtDNA from a lichen-symbiont microalga (Trebouxia sp. TR9).</title>
        <authorList>
            <person name="Martinez-Alberola F."/>
            <person name="Barreno E."/>
            <person name="Casano L.M."/>
            <person name="Gasulla F."/>
            <person name="Molins A."/>
            <person name="del Campo E.M."/>
        </authorList>
    </citation>
    <scope>NUCLEOTIDE SEQUENCE</scope>
</reference>
<evidence type="ECO:0000256" key="3">
    <source>
        <dbReference type="ARBA" id="ARBA00022980"/>
    </source>
</evidence>
<dbReference type="GO" id="GO:0005762">
    <property type="term" value="C:mitochondrial large ribosomal subunit"/>
    <property type="evidence" value="ECO:0007669"/>
    <property type="project" value="TreeGrafter"/>
</dbReference>
<evidence type="ECO:0000256" key="8">
    <source>
        <dbReference type="RuleBase" id="RU004413"/>
    </source>
</evidence>
<dbReference type="InterPro" id="IPR020798">
    <property type="entry name" value="Ribosomal_uL16_CS"/>
</dbReference>
<comment type="subcellular location">
    <subcellularLocation>
        <location evidence="1">Mitochondrion</location>
    </subcellularLocation>
</comment>
<dbReference type="NCBIfam" id="TIGR01164">
    <property type="entry name" value="rplP_bact"/>
    <property type="match status" value="1"/>
</dbReference>
<dbReference type="InterPro" id="IPR000114">
    <property type="entry name" value="Ribosomal_uL16_bact-type"/>
</dbReference>
<proteinExistence type="inferred from homology"/>
<dbReference type="PANTHER" id="PTHR12220">
    <property type="entry name" value="50S/60S RIBOSOMAL PROTEIN L16"/>
    <property type="match status" value="1"/>
</dbReference>
<dbReference type="GO" id="GO:0019843">
    <property type="term" value="F:rRNA binding"/>
    <property type="evidence" value="ECO:0007669"/>
    <property type="project" value="InterPro"/>
</dbReference>
<dbReference type="GO" id="GO:0032543">
    <property type="term" value="P:mitochondrial translation"/>
    <property type="evidence" value="ECO:0007669"/>
    <property type="project" value="TreeGrafter"/>
</dbReference>
<dbReference type="CDD" id="cd01433">
    <property type="entry name" value="Ribosomal_L16_L10e"/>
    <property type="match status" value="1"/>
</dbReference>
<dbReference type="GO" id="GO:0003735">
    <property type="term" value="F:structural constituent of ribosome"/>
    <property type="evidence" value="ECO:0007669"/>
    <property type="project" value="InterPro"/>
</dbReference>
<dbReference type="InterPro" id="IPR016180">
    <property type="entry name" value="Ribosomal_uL16_dom"/>
</dbReference>
<dbReference type="InterPro" id="IPR036920">
    <property type="entry name" value="Ribosomal_uL16_sf"/>
</dbReference>
<evidence type="ECO:0000256" key="1">
    <source>
        <dbReference type="ARBA" id="ARBA00004173"/>
    </source>
</evidence>
<dbReference type="AlphaFoldDB" id="A0A5J6DTL9"/>
<dbReference type="HAMAP" id="MF_01342">
    <property type="entry name" value="Ribosomal_uL16"/>
    <property type="match status" value="1"/>
</dbReference>
<dbReference type="PANTHER" id="PTHR12220:SF24">
    <property type="entry name" value="LARGE RIBOSOMAL SUBUNIT PROTEIN UL16M"/>
    <property type="match status" value="1"/>
</dbReference>
<dbReference type="PROSITE" id="PS00586">
    <property type="entry name" value="RIBOSOMAL_L16_1"/>
    <property type="match status" value="1"/>
</dbReference>
<keyword evidence="3 8" id="KW-0689">Ribosomal protein</keyword>
<protein>
    <recommendedName>
        <fullName evidence="6">Large ribosomal subunit protein uL16m</fullName>
    </recommendedName>
    <alternativeName>
        <fullName evidence="7">60S ribosomal protein L16, mitochondrial</fullName>
    </alternativeName>
</protein>
<geneLocation type="mitochondrion" evidence="9"/>
<accession>A0A5J6DTL9</accession>